<dbReference type="RefSeq" id="XP_033600041.1">
    <property type="nucleotide sequence ID" value="XM_033747076.1"/>
</dbReference>
<name>A0A6A6W6K7_9PEZI</name>
<feature type="region of interest" description="Disordered" evidence="1">
    <location>
        <begin position="51"/>
        <end position="89"/>
    </location>
</feature>
<dbReference type="Proteomes" id="UP000799437">
    <property type="component" value="Unassembled WGS sequence"/>
</dbReference>
<feature type="compositionally biased region" description="Polar residues" evidence="1">
    <location>
        <begin position="55"/>
        <end position="78"/>
    </location>
</feature>
<gene>
    <name evidence="2" type="ORF">EJ05DRAFT_501121</name>
</gene>
<evidence type="ECO:0000256" key="1">
    <source>
        <dbReference type="SAM" id="MobiDB-lite"/>
    </source>
</evidence>
<dbReference type="EMBL" id="ML996573">
    <property type="protein sequence ID" value="KAF2757590.1"/>
    <property type="molecule type" value="Genomic_DNA"/>
</dbReference>
<accession>A0A6A6W6K7</accession>
<organism evidence="2 3">
    <name type="scientific">Pseudovirgaria hyperparasitica</name>
    <dbReference type="NCBI Taxonomy" id="470096"/>
    <lineage>
        <taxon>Eukaryota</taxon>
        <taxon>Fungi</taxon>
        <taxon>Dikarya</taxon>
        <taxon>Ascomycota</taxon>
        <taxon>Pezizomycotina</taxon>
        <taxon>Dothideomycetes</taxon>
        <taxon>Dothideomycetes incertae sedis</taxon>
        <taxon>Acrospermales</taxon>
        <taxon>Acrospermaceae</taxon>
        <taxon>Pseudovirgaria</taxon>
    </lineage>
</organism>
<dbReference type="GeneID" id="54488130"/>
<proteinExistence type="predicted"/>
<evidence type="ECO:0000313" key="2">
    <source>
        <dbReference type="EMBL" id="KAF2757590.1"/>
    </source>
</evidence>
<protein>
    <submittedName>
        <fullName evidence="2">Uncharacterized protein</fullName>
    </submittedName>
</protein>
<evidence type="ECO:0000313" key="3">
    <source>
        <dbReference type="Proteomes" id="UP000799437"/>
    </source>
</evidence>
<keyword evidence="3" id="KW-1185">Reference proteome</keyword>
<sequence>MNNSSPNKTAAWRTPSPDRRLTAEQLRYMPFADLITHDNALQAAIEARNARLPQASPQTPTTNTLSASQQSTPVSLTGNDVRGRSVTVSTPLPLPSEFIHY</sequence>
<reference evidence="2" key="1">
    <citation type="journal article" date="2020" name="Stud. Mycol.">
        <title>101 Dothideomycetes genomes: a test case for predicting lifestyles and emergence of pathogens.</title>
        <authorList>
            <person name="Haridas S."/>
            <person name="Albert R."/>
            <person name="Binder M."/>
            <person name="Bloem J."/>
            <person name="Labutti K."/>
            <person name="Salamov A."/>
            <person name="Andreopoulos B."/>
            <person name="Baker S."/>
            <person name="Barry K."/>
            <person name="Bills G."/>
            <person name="Bluhm B."/>
            <person name="Cannon C."/>
            <person name="Castanera R."/>
            <person name="Culley D."/>
            <person name="Daum C."/>
            <person name="Ezra D."/>
            <person name="Gonzalez J."/>
            <person name="Henrissat B."/>
            <person name="Kuo A."/>
            <person name="Liang C."/>
            <person name="Lipzen A."/>
            <person name="Lutzoni F."/>
            <person name="Magnuson J."/>
            <person name="Mondo S."/>
            <person name="Nolan M."/>
            <person name="Ohm R."/>
            <person name="Pangilinan J."/>
            <person name="Park H.-J."/>
            <person name="Ramirez L."/>
            <person name="Alfaro M."/>
            <person name="Sun H."/>
            <person name="Tritt A."/>
            <person name="Yoshinaga Y."/>
            <person name="Zwiers L.-H."/>
            <person name="Turgeon B."/>
            <person name="Goodwin S."/>
            <person name="Spatafora J."/>
            <person name="Crous P."/>
            <person name="Grigoriev I."/>
        </authorList>
    </citation>
    <scope>NUCLEOTIDE SEQUENCE</scope>
    <source>
        <strain evidence="2">CBS 121739</strain>
    </source>
</reference>
<dbReference type="AlphaFoldDB" id="A0A6A6W6K7"/>